<keyword evidence="1" id="KW-0732">Signal</keyword>
<dbReference type="AlphaFoldDB" id="A0A9X3ECQ4"/>
<comment type="caution">
    <text evidence="2">The sequence shown here is derived from an EMBL/GenBank/DDBJ whole genome shotgun (WGS) entry which is preliminary data.</text>
</comment>
<proteinExistence type="predicted"/>
<evidence type="ECO:0008006" key="4">
    <source>
        <dbReference type="Google" id="ProtNLM"/>
    </source>
</evidence>
<name>A0A9X3ECQ4_9GAMM</name>
<organism evidence="2 3">
    <name type="scientific">Parathalassolituus penaei</name>
    <dbReference type="NCBI Taxonomy" id="2997323"/>
    <lineage>
        <taxon>Bacteria</taxon>
        <taxon>Pseudomonadati</taxon>
        <taxon>Pseudomonadota</taxon>
        <taxon>Gammaproteobacteria</taxon>
        <taxon>Oceanospirillales</taxon>
        <taxon>Oceanospirillaceae</taxon>
        <taxon>Parathalassolituus</taxon>
    </lineage>
</organism>
<dbReference type="EMBL" id="JAPNOA010000024">
    <property type="protein sequence ID" value="MCY0965162.1"/>
    <property type="molecule type" value="Genomic_DNA"/>
</dbReference>
<protein>
    <recommendedName>
        <fullName evidence="4">Rap1a immunity protein domain-containing protein</fullName>
    </recommendedName>
</protein>
<sequence>MKKYILLILLTIFSGQSIADEDTERLLEGCKLLAKMYDSNNDINILNSLTLSPADTMMAGYCKGMVDAFLQFGSWQYCNHNNWHKVAKRIASIESSEILSDNSDLDVKDILKEGCR</sequence>
<accession>A0A9X3ECQ4</accession>
<evidence type="ECO:0000313" key="3">
    <source>
        <dbReference type="Proteomes" id="UP001150830"/>
    </source>
</evidence>
<feature type="chain" id="PRO_5040946458" description="Rap1a immunity protein domain-containing protein" evidence="1">
    <location>
        <begin position="20"/>
        <end position="116"/>
    </location>
</feature>
<keyword evidence="3" id="KW-1185">Reference proteome</keyword>
<evidence type="ECO:0000256" key="1">
    <source>
        <dbReference type="SAM" id="SignalP"/>
    </source>
</evidence>
<gene>
    <name evidence="2" type="ORF">OUO13_08195</name>
</gene>
<feature type="signal peptide" evidence="1">
    <location>
        <begin position="1"/>
        <end position="19"/>
    </location>
</feature>
<dbReference type="Proteomes" id="UP001150830">
    <property type="component" value="Unassembled WGS sequence"/>
</dbReference>
<dbReference type="RefSeq" id="WP_283173377.1">
    <property type="nucleotide sequence ID" value="NZ_JAPNOA010000024.1"/>
</dbReference>
<evidence type="ECO:0000313" key="2">
    <source>
        <dbReference type="EMBL" id="MCY0965162.1"/>
    </source>
</evidence>
<reference evidence="2" key="1">
    <citation type="submission" date="2022-11" db="EMBL/GenBank/DDBJ databases">
        <title>Parathalassolutuus dongxingensis gen. nov., sp. nov., a novel member of family Oceanospirillaceae isolated from a coastal shrimp pond in Guangxi, China.</title>
        <authorList>
            <person name="Chen H."/>
        </authorList>
    </citation>
    <scope>NUCLEOTIDE SEQUENCE</scope>
    <source>
        <strain evidence="2">G-43</strain>
    </source>
</reference>